<dbReference type="AlphaFoldDB" id="A0A832DUF5"/>
<gene>
    <name evidence="2" type="ORF">ENR01_00435</name>
</gene>
<comment type="caution">
    <text evidence="2">The sequence shown here is derived from an EMBL/GenBank/DDBJ whole genome shotgun (WGS) entry which is preliminary data.</text>
</comment>
<feature type="region of interest" description="Disordered" evidence="1">
    <location>
        <begin position="67"/>
        <end position="107"/>
    </location>
</feature>
<evidence type="ECO:0000313" key="2">
    <source>
        <dbReference type="EMBL" id="HEX61613.1"/>
    </source>
</evidence>
<dbReference type="EMBL" id="DSPJ01000010">
    <property type="protein sequence ID" value="HEX61613.1"/>
    <property type="molecule type" value="Genomic_DNA"/>
</dbReference>
<reference evidence="2" key="1">
    <citation type="journal article" date="2020" name="mSystems">
        <title>Genome- and Community-Level Interaction Insights into Carbon Utilization and Element Cycling Functions of Hydrothermarchaeota in Hydrothermal Sediment.</title>
        <authorList>
            <person name="Zhou Z."/>
            <person name="Liu Y."/>
            <person name="Xu W."/>
            <person name="Pan J."/>
            <person name="Luo Z.H."/>
            <person name="Li M."/>
        </authorList>
    </citation>
    <scope>NUCLEOTIDE SEQUENCE [LARGE SCALE GENOMIC DNA]</scope>
    <source>
        <strain evidence="2">SpSt-361</strain>
    </source>
</reference>
<evidence type="ECO:0000256" key="1">
    <source>
        <dbReference type="SAM" id="MobiDB-lite"/>
    </source>
</evidence>
<name>A0A832DUF5_UNCKA</name>
<organism evidence="2">
    <name type="scientific">candidate division WWE3 bacterium</name>
    <dbReference type="NCBI Taxonomy" id="2053526"/>
    <lineage>
        <taxon>Bacteria</taxon>
        <taxon>Katanobacteria</taxon>
    </lineage>
</organism>
<sequence length="107" mass="12252">MEPRRIMTIRLSKRWTRPELDAIRPLAQYLYSFYSFLGLADPTADLAWQINTEPETGIPHLIVMEIPQDPDQKTGPGLPPEEEIPVPIESSEPEEWGENDLAPDLRN</sequence>
<proteinExistence type="predicted"/>
<protein>
    <submittedName>
        <fullName evidence="2">Uncharacterized protein</fullName>
    </submittedName>
</protein>
<accession>A0A832DUF5</accession>